<evidence type="ECO:0000256" key="1">
    <source>
        <dbReference type="SAM" id="Phobius"/>
    </source>
</evidence>
<keyword evidence="1" id="KW-0472">Membrane</keyword>
<dbReference type="RefSeq" id="WP_382392033.1">
    <property type="nucleotide sequence ID" value="NZ_JBHTCQ010000001.1"/>
</dbReference>
<keyword evidence="3" id="KW-1185">Reference proteome</keyword>
<name>A0ABW2Q5S5_9MICO</name>
<sequence>MPELPRPAFRRKDNGTVDPVAATDRWFLSHGLAYFVPEQRQGAREALRLRRTFPFLVLAFVVAGAAGATLAYLTRQVAAAPALLISAGLLAALWYALTALRARPIITWALTRGFAGLRTLLPMMSRALPLLLLFVTFLFINAEVWEMSASLRWGTMWLTCLLFVLLSVGFLLVRLPEEVDTVDDVVDAEFLRRGSRGTPLESSCRSLLEADEVDLVGYAQVRGYERANLVAVLVIIQAVQVFLLAMTVFFFFLIFGLLVMNVGTQENWTGLDPSQFSEHAQVFGAFSVPLIKVSLFLSAFSALHLAVSSVTDETYRNQFFGAVLREMQQAVALRAIYRAVRERREPQTDSPS</sequence>
<protein>
    <recommendedName>
        <fullName evidence="4">Integral membrane protein</fullName>
    </recommendedName>
</protein>
<feature type="transmembrane region" description="Helical" evidence="1">
    <location>
        <begin position="229"/>
        <end position="262"/>
    </location>
</feature>
<keyword evidence="1" id="KW-0812">Transmembrane</keyword>
<reference evidence="3" key="1">
    <citation type="journal article" date="2019" name="Int. J. Syst. Evol. Microbiol.">
        <title>The Global Catalogue of Microorganisms (GCM) 10K type strain sequencing project: providing services to taxonomists for standard genome sequencing and annotation.</title>
        <authorList>
            <consortium name="The Broad Institute Genomics Platform"/>
            <consortium name="The Broad Institute Genome Sequencing Center for Infectious Disease"/>
            <person name="Wu L."/>
            <person name="Ma J."/>
        </authorList>
    </citation>
    <scope>NUCLEOTIDE SEQUENCE [LARGE SCALE GENOMIC DNA]</scope>
    <source>
        <strain evidence="3">JCM 1490</strain>
    </source>
</reference>
<feature type="transmembrane region" description="Helical" evidence="1">
    <location>
        <begin position="282"/>
        <end position="307"/>
    </location>
</feature>
<feature type="transmembrane region" description="Helical" evidence="1">
    <location>
        <begin position="154"/>
        <end position="173"/>
    </location>
</feature>
<accession>A0ABW2Q5S5</accession>
<feature type="transmembrane region" description="Helical" evidence="1">
    <location>
        <begin position="79"/>
        <end position="100"/>
    </location>
</feature>
<evidence type="ECO:0008006" key="4">
    <source>
        <dbReference type="Google" id="ProtNLM"/>
    </source>
</evidence>
<proteinExistence type="predicted"/>
<gene>
    <name evidence="2" type="ORF">ACFQQL_05430</name>
</gene>
<dbReference type="EMBL" id="JBHTCQ010000001">
    <property type="protein sequence ID" value="MFC7404541.1"/>
    <property type="molecule type" value="Genomic_DNA"/>
</dbReference>
<dbReference type="Proteomes" id="UP001596455">
    <property type="component" value="Unassembled WGS sequence"/>
</dbReference>
<organism evidence="2 3">
    <name type="scientific">Georgenia alba</name>
    <dbReference type="NCBI Taxonomy" id="2233858"/>
    <lineage>
        <taxon>Bacteria</taxon>
        <taxon>Bacillati</taxon>
        <taxon>Actinomycetota</taxon>
        <taxon>Actinomycetes</taxon>
        <taxon>Micrococcales</taxon>
        <taxon>Bogoriellaceae</taxon>
        <taxon>Georgenia</taxon>
    </lineage>
</organism>
<evidence type="ECO:0000313" key="3">
    <source>
        <dbReference type="Proteomes" id="UP001596455"/>
    </source>
</evidence>
<feature type="transmembrane region" description="Helical" evidence="1">
    <location>
        <begin position="120"/>
        <end position="142"/>
    </location>
</feature>
<evidence type="ECO:0000313" key="2">
    <source>
        <dbReference type="EMBL" id="MFC7404541.1"/>
    </source>
</evidence>
<feature type="transmembrane region" description="Helical" evidence="1">
    <location>
        <begin position="53"/>
        <end position="73"/>
    </location>
</feature>
<comment type="caution">
    <text evidence="2">The sequence shown here is derived from an EMBL/GenBank/DDBJ whole genome shotgun (WGS) entry which is preliminary data.</text>
</comment>
<keyword evidence="1" id="KW-1133">Transmembrane helix</keyword>